<reference evidence="1" key="1">
    <citation type="submission" date="2023-03" db="EMBL/GenBank/DDBJ databases">
        <title>Massive genome expansion in bonnet fungi (Mycena s.s.) driven by repeated elements and novel gene families across ecological guilds.</title>
        <authorList>
            <consortium name="Lawrence Berkeley National Laboratory"/>
            <person name="Harder C.B."/>
            <person name="Miyauchi S."/>
            <person name="Viragh M."/>
            <person name="Kuo A."/>
            <person name="Thoen E."/>
            <person name="Andreopoulos B."/>
            <person name="Lu D."/>
            <person name="Skrede I."/>
            <person name="Drula E."/>
            <person name="Henrissat B."/>
            <person name="Morin E."/>
            <person name="Kohler A."/>
            <person name="Barry K."/>
            <person name="LaButti K."/>
            <person name="Morin E."/>
            <person name="Salamov A."/>
            <person name="Lipzen A."/>
            <person name="Mereny Z."/>
            <person name="Hegedus B."/>
            <person name="Baldrian P."/>
            <person name="Stursova M."/>
            <person name="Weitz H."/>
            <person name="Taylor A."/>
            <person name="Grigoriev I.V."/>
            <person name="Nagy L.G."/>
            <person name="Martin F."/>
            <person name="Kauserud H."/>
        </authorList>
    </citation>
    <scope>NUCLEOTIDE SEQUENCE</scope>
    <source>
        <strain evidence="1">CBHHK067</strain>
    </source>
</reference>
<evidence type="ECO:0000313" key="2">
    <source>
        <dbReference type="Proteomes" id="UP001221757"/>
    </source>
</evidence>
<name>A0AAD7GS35_MYCRO</name>
<protein>
    <submittedName>
        <fullName evidence="1">Uncharacterized protein</fullName>
    </submittedName>
</protein>
<dbReference type="EMBL" id="JARKIE010000011">
    <property type="protein sequence ID" value="KAJ7704037.1"/>
    <property type="molecule type" value="Genomic_DNA"/>
</dbReference>
<organism evidence="1 2">
    <name type="scientific">Mycena rosella</name>
    <name type="common">Pink bonnet</name>
    <name type="synonym">Agaricus rosellus</name>
    <dbReference type="NCBI Taxonomy" id="1033263"/>
    <lineage>
        <taxon>Eukaryota</taxon>
        <taxon>Fungi</taxon>
        <taxon>Dikarya</taxon>
        <taxon>Basidiomycota</taxon>
        <taxon>Agaricomycotina</taxon>
        <taxon>Agaricomycetes</taxon>
        <taxon>Agaricomycetidae</taxon>
        <taxon>Agaricales</taxon>
        <taxon>Marasmiineae</taxon>
        <taxon>Mycenaceae</taxon>
        <taxon>Mycena</taxon>
    </lineage>
</organism>
<evidence type="ECO:0000313" key="1">
    <source>
        <dbReference type="EMBL" id="KAJ7704037.1"/>
    </source>
</evidence>
<sequence>MSEEAWMEQRMTDETARVEKRAVLVEELVIEDKRALAVVTNEVVDVVVMSGEPWKAADPMDLPSISDSTPLYPTRLKRSNNILTHKASKKDKTSPKLYRPVEQHAEALAKPLERLRANRPTFDTESLGILHKDQFGGQPGCNTQQAADAYIHQARSQLDQT</sequence>
<dbReference type="Proteomes" id="UP001221757">
    <property type="component" value="Unassembled WGS sequence"/>
</dbReference>
<keyword evidence="2" id="KW-1185">Reference proteome</keyword>
<accession>A0AAD7GS35</accession>
<gene>
    <name evidence="1" type="ORF">B0H17DRAFT_1127061</name>
</gene>
<proteinExistence type="predicted"/>
<comment type="caution">
    <text evidence="1">The sequence shown here is derived from an EMBL/GenBank/DDBJ whole genome shotgun (WGS) entry which is preliminary data.</text>
</comment>
<dbReference type="AlphaFoldDB" id="A0AAD7GS35"/>